<feature type="transmembrane region" description="Helical" evidence="1">
    <location>
        <begin position="193"/>
        <end position="210"/>
    </location>
</feature>
<keyword evidence="1" id="KW-0812">Transmembrane</keyword>
<dbReference type="GO" id="GO:0016740">
    <property type="term" value="F:transferase activity"/>
    <property type="evidence" value="ECO:0007669"/>
    <property type="project" value="UniProtKB-KW"/>
</dbReference>
<feature type="transmembrane region" description="Helical" evidence="1">
    <location>
        <begin position="336"/>
        <end position="358"/>
    </location>
</feature>
<name>A0A0F3RVG2_9LACO</name>
<reference evidence="2 3" key="1">
    <citation type="submission" date="2015-03" db="EMBL/GenBank/DDBJ databases">
        <authorList>
            <person name="Zheng J."/>
            <person name="Ganezle M."/>
        </authorList>
    </citation>
    <scope>NUCLEOTIDE SEQUENCE [LARGE SCALE GENOMIC DNA]</scope>
    <source>
        <strain evidence="2 3">LP38</strain>
    </source>
</reference>
<accession>A0A0F3RVG2</accession>
<protein>
    <submittedName>
        <fullName evidence="2">Teichoic acid glycosyl transferase</fullName>
    </submittedName>
</protein>
<dbReference type="RefSeq" id="WP_045806377.1">
    <property type="nucleotide sequence ID" value="NZ_JZCR01000003.1"/>
</dbReference>
<comment type="caution">
    <text evidence="2">The sequence shown here is derived from an EMBL/GenBank/DDBJ whole genome shotgun (WGS) entry which is preliminary data.</text>
</comment>
<keyword evidence="2" id="KW-0808">Transferase</keyword>
<feature type="transmembrane region" description="Helical" evidence="1">
    <location>
        <begin position="370"/>
        <end position="387"/>
    </location>
</feature>
<feature type="transmembrane region" description="Helical" evidence="1">
    <location>
        <begin position="89"/>
        <end position="111"/>
    </location>
</feature>
<feature type="transmembrane region" description="Helical" evidence="1">
    <location>
        <begin position="118"/>
        <end position="137"/>
    </location>
</feature>
<feature type="transmembrane region" description="Helical" evidence="1">
    <location>
        <begin position="280"/>
        <end position="300"/>
    </location>
</feature>
<dbReference type="AlphaFoldDB" id="A0A0F3RVG2"/>
<dbReference type="PATRIC" id="fig|216463.3.peg.2097"/>
<feature type="transmembrane region" description="Helical" evidence="1">
    <location>
        <begin position="312"/>
        <end position="329"/>
    </location>
</feature>
<feature type="transmembrane region" description="Helical" evidence="1">
    <location>
        <begin position="246"/>
        <end position="268"/>
    </location>
</feature>
<feature type="transmembrane region" description="Helical" evidence="1">
    <location>
        <begin position="143"/>
        <end position="160"/>
    </location>
</feature>
<keyword evidence="1" id="KW-1133">Transmembrane helix</keyword>
<keyword evidence="1" id="KW-0472">Membrane</keyword>
<evidence type="ECO:0000256" key="1">
    <source>
        <dbReference type="SAM" id="Phobius"/>
    </source>
</evidence>
<dbReference type="EMBL" id="JZCR01000003">
    <property type="protein sequence ID" value="KJW13880.1"/>
    <property type="molecule type" value="Genomic_DNA"/>
</dbReference>
<evidence type="ECO:0000313" key="2">
    <source>
        <dbReference type="EMBL" id="KJW13880.1"/>
    </source>
</evidence>
<feature type="transmembrane region" description="Helical" evidence="1">
    <location>
        <begin position="219"/>
        <end position="240"/>
    </location>
</feature>
<feature type="transmembrane region" description="Helical" evidence="1">
    <location>
        <begin position="167"/>
        <end position="187"/>
    </location>
</feature>
<dbReference type="STRING" id="216463.VC81_01510"/>
<gene>
    <name evidence="2" type="ORF">VC81_01510</name>
</gene>
<dbReference type="PROSITE" id="PS51257">
    <property type="entry name" value="PROKAR_LIPOPROTEIN"/>
    <property type="match status" value="1"/>
</dbReference>
<proteinExistence type="predicted"/>
<organism evidence="2 3">
    <name type="scientific">Levilactobacillus spicheri</name>
    <dbReference type="NCBI Taxonomy" id="216463"/>
    <lineage>
        <taxon>Bacteria</taxon>
        <taxon>Bacillati</taxon>
        <taxon>Bacillota</taxon>
        <taxon>Bacilli</taxon>
        <taxon>Lactobacillales</taxon>
        <taxon>Lactobacillaceae</taxon>
        <taxon>Levilactobacillus</taxon>
    </lineage>
</organism>
<dbReference type="OrthoDB" id="5056808at2"/>
<dbReference type="Proteomes" id="UP000033491">
    <property type="component" value="Unassembled WGS sequence"/>
</dbReference>
<feature type="transmembrane region" description="Helical" evidence="1">
    <location>
        <begin position="16"/>
        <end position="40"/>
    </location>
</feature>
<evidence type="ECO:0000313" key="3">
    <source>
        <dbReference type="Proteomes" id="UP000033491"/>
    </source>
</evidence>
<sequence>MKTTLKRWLTRHDAQYIALLAIVGCLLMAICSYTSPVFYFDYSPDNNAFFTVGKAMMHGIVPYKDIFEQKGPYVYWLHGLAYLVSHRSFVLIFGMEILVLVAAMTLTYYLARRLRLTELGSFVLSLVSPVLFLYHPYYDYGDTVEFFVIPLILSLIYLIVLIDQRGVVAVSPWWFAVQGGLVGIVFLSKYTLLGAWIAFYLVLGGALLINRQWTVLRRLVLASGAGFLVTTVPWLLYFLATKSLGAFINVYIVFNTHAYIASSVSAFSKLIQSAILLSQFYLGDVLFFVLGLVGTLVIIFTDDIFRTTFAKGLYLLVFVVSDLLAVYGYQTNTVYLYYQLAYFPFFVLPLIYFVGRVLKRLGLAAYDDPFIILTTMVLSAFLVLGVNDNVTDSRLFPNNSSVTERHTRKPQQPAQLVFGRLMRQKTPAHRAMTLLNYGSIDMGFYTSSGAVPTQYYFQNYNVPRSAAPEILTSQVRSIRHQKTEWVVLNTPKNRTVRNWHGNGTGKISGGDMNPGTAKLAKTLYRHYRLTAKHTQYFENNHVTYWLFQRK</sequence>